<dbReference type="Pfam" id="PF04891">
    <property type="entry name" value="NifQ"/>
    <property type="match status" value="1"/>
</dbReference>
<sequence length="180" mass="19603">MLHFPDPFATDPGPMIPAEAIGFILAHGLRECASGLGPLTVRLGLSGADLAALRDRFAPGLDLPDLDLPRPVAGPDQQAIETLILWRAGVITPEARWLAAILARRSMENRHLWEDLGLPSRPALSAMIRHFLPGLAAANSQNMRWKKFFYRQICSDAAFSLCLSPSCDACDERAACFAPD</sequence>
<dbReference type="OrthoDB" id="192277at2"/>
<proteinExistence type="predicted"/>
<gene>
    <name evidence="1" type="ORF">C8J30_1168</name>
</gene>
<dbReference type="GO" id="GO:0030151">
    <property type="term" value="F:molybdenum ion binding"/>
    <property type="evidence" value="ECO:0007669"/>
    <property type="project" value="InterPro"/>
</dbReference>
<evidence type="ECO:0000313" key="1">
    <source>
        <dbReference type="EMBL" id="PYF07682.1"/>
    </source>
</evidence>
<dbReference type="AlphaFoldDB" id="A0A318TS57"/>
<dbReference type="Proteomes" id="UP000247727">
    <property type="component" value="Unassembled WGS sequence"/>
</dbReference>
<accession>A0A318TS57</accession>
<dbReference type="GO" id="GO:0009399">
    <property type="term" value="P:nitrogen fixation"/>
    <property type="evidence" value="ECO:0007669"/>
    <property type="project" value="InterPro"/>
</dbReference>
<dbReference type="InterPro" id="IPR006975">
    <property type="entry name" value="NifQ"/>
</dbReference>
<evidence type="ECO:0000313" key="2">
    <source>
        <dbReference type="Proteomes" id="UP000247727"/>
    </source>
</evidence>
<organism evidence="1 2">
    <name type="scientific">Rhodobacter viridis</name>
    <dbReference type="NCBI Taxonomy" id="1054202"/>
    <lineage>
        <taxon>Bacteria</taxon>
        <taxon>Pseudomonadati</taxon>
        <taxon>Pseudomonadota</taxon>
        <taxon>Alphaproteobacteria</taxon>
        <taxon>Rhodobacterales</taxon>
        <taxon>Rhodobacter group</taxon>
        <taxon>Rhodobacter</taxon>
    </lineage>
</organism>
<keyword evidence="2" id="KW-1185">Reference proteome</keyword>
<protein>
    <submittedName>
        <fullName evidence="1">Nitrogen fixation protein NifQ</fullName>
    </submittedName>
</protein>
<reference evidence="1 2" key="1">
    <citation type="submission" date="2018-06" db="EMBL/GenBank/DDBJ databases">
        <title>Genomic Encyclopedia of Type Strains, Phase III (KMG-III): the genomes of soil and plant-associated and newly described type strains.</title>
        <authorList>
            <person name="Whitman W."/>
        </authorList>
    </citation>
    <scope>NUCLEOTIDE SEQUENCE [LARGE SCALE GENOMIC DNA]</scope>
    <source>
        <strain evidence="1 2">JA737</strain>
    </source>
</reference>
<dbReference type="EMBL" id="QJTK01000016">
    <property type="protein sequence ID" value="PYF07682.1"/>
    <property type="molecule type" value="Genomic_DNA"/>
</dbReference>
<comment type="caution">
    <text evidence="1">The sequence shown here is derived from an EMBL/GenBank/DDBJ whole genome shotgun (WGS) entry which is preliminary data.</text>
</comment>
<name>A0A318TS57_9RHOB</name>
<dbReference type="RefSeq" id="WP_110806762.1">
    <property type="nucleotide sequence ID" value="NZ_QJTK01000016.1"/>
</dbReference>